<keyword evidence="5" id="KW-0028">Amino-acid biosynthesis</keyword>
<comment type="caution">
    <text evidence="6">The sequence shown here is derived from an EMBL/GenBank/DDBJ whole genome shotgun (WGS) entry which is preliminary data.</text>
</comment>
<sequence length="239" mass="26690">MTEVDIAVTIAPENELSQSTIKDLIKFQDSIEIIELRIDQWVDFDVKHVSKVVDNIYSLNLGKKILVTYRTSSQGGSGTLSQEAYLNALAEMINLAHIDLVDIEFEPGKSTQPLIDLIEQFKSKQIQVVLSYHDFKKTPALEALKHLYFKMHQLEPDYLKVAVMPHEKQDVLNLLSAMSETSDSVTQQVIGIAMSKLGVISRTAQGLFGGTVTYGCLDSPKAPGQIHVEALKQQLKLYE</sequence>
<evidence type="ECO:0000256" key="1">
    <source>
        <dbReference type="ARBA" id="ARBA00001864"/>
    </source>
</evidence>
<comment type="similarity">
    <text evidence="5">Belongs to the type-I 3-dehydroquinase family.</text>
</comment>
<protein>
    <recommendedName>
        <fullName evidence="5">3-dehydroquinate dehydratase</fullName>
        <shortName evidence="5">3-dehydroquinase</shortName>
        <ecNumber evidence="5">4.2.1.10</ecNumber>
    </recommendedName>
    <alternativeName>
        <fullName evidence="5">Type I DHQase</fullName>
    </alternativeName>
    <alternativeName>
        <fullName evidence="5">Type I dehydroquinase</fullName>
        <shortName evidence="5">DHQ1</shortName>
    </alternativeName>
</protein>
<dbReference type="Gene3D" id="3.20.20.70">
    <property type="entry name" value="Aldolase class I"/>
    <property type="match status" value="1"/>
</dbReference>
<dbReference type="Pfam" id="PF01487">
    <property type="entry name" value="DHquinase_I"/>
    <property type="match status" value="1"/>
</dbReference>
<dbReference type="InterPro" id="IPR001381">
    <property type="entry name" value="DHquinase_I"/>
</dbReference>
<evidence type="ECO:0000256" key="3">
    <source>
        <dbReference type="ARBA" id="ARBA00023239"/>
    </source>
</evidence>
<dbReference type="GO" id="GO:0046279">
    <property type="term" value="P:3,4-dihydroxybenzoate biosynthetic process"/>
    <property type="evidence" value="ECO:0007669"/>
    <property type="project" value="UniProtKB-ARBA"/>
</dbReference>
<feature type="binding site" evidence="5">
    <location>
        <position position="202"/>
    </location>
    <ligand>
        <name>3-dehydroquinate</name>
        <dbReference type="ChEBI" id="CHEBI:32364"/>
    </ligand>
</feature>
<keyword evidence="4 5" id="KW-0704">Schiff base</keyword>
<reference evidence="7" key="2">
    <citation type="submission" date="2015-11" db="EMBL/GenBank/DDBJ databases">
        <authorList>
            <person name="Wolfe B.E."/>
        </authorList>
    </citation>
    <scope>NUCLEOTIDE SEQUENCE</scope>
    <source>
        <strain evidence="7">738_7</strain>
    </source>
</reference>
<dbReference type="EMBL" id="LNPX01000062">
    <property type="protein sequence ID" value="OEK51042.1"/>
    <property type="molecule type" value="Genomic_DNA"/>
</dbReference>
<dbReference type="GO" id="GO:0009423">
    <property type="term" value="P:chorismate biosynthetic process"/>
    <property type="evidence" value="ECO:0007669"/>
    <property type="project" value="UniProtKB-UniRule"/>
</dbReference>
<dbReference type="GeneID" id="69846442"/>
<keyword evidence="3 5" id="KW-0456">Lyase</keyword>
<dbReference type="Proteomes" id="UP000095464">
    <property type="component" value="Unassembled WGS sequence"/>
</dbReference>
<dbReference type="CDD" id="cd00502">
    <property type="entry name" value="DHQase_I"/>
    <property type="match status" value="1"/>
</dbReference>
<evidence type="ECO:0000256" key="5">
    <source>
        <dbReference type="HAMAP-Rule" id="MF_00214"/>
    </source>
</evidence>
<keyword evidence="9" id="KW-1185">Reference proteome</keyword>
<dbReference type="InterPro" id="IPR050146">
    <property type="entry name" value="Type-I_3-dehydroquinase"/>
</dbReference>
<organism evidence="6 9">
    <name type="scientific">Staphylococcus equorum</name>
    <dbReference type="NCBI Taxonomy" id="246432"/>
    <lineage>
        <taxon>Bacteria</taxon>
        <taxon>Bacillati</taxon>
        <taxon>Bacillota</taxon>
        <taxon>Bacilli</taxon>
        <taxon>Bacillales</taxon>
        <taxon>Staphylococcaceae</taxon>
        <taxon>Staphylococcus</taxon>
    </lineage>
</organism>
<feature type="binding site" evidence="5">
    <location>
        <position position="225"/>
    </location>
    <ligand>
        <name>3-dehydroquinate</name>
        <dbReference type="ChEBI" id="CHEBI:32364"/>
    </ligand>
</feature>
<gene>
    <name evidence="5 6" type="primary">aroD</name>
    <name evidence="7" type="ORF">ASS94_13935</name>
    <name evidence="6" type="ORF">M4L89_09660</name>
</gene>
<accession>A0A1E5TFI8</accession>
<name>A0A1E5TFI8_9STAP</name>
<dbReference type="SUPFAM" id="SSF51569">
    <property type="entry name" value="Aldolase"/>
    <property type="match status" value="1"/>
</dbReference>
<evidence type="ECO:0000256" key="4">
    <source>
        <dbReference type="ARBA" id="ARBA00023270"/>
    </source>
</evidence>
<comment type="catalytic activity">
    <reaction evidence="1 5">
        <text>3-dehydroquinate = 3-dehydroshikimate + H2O</text>
        <dbReference type="Rhea" id="RHEA:21096"/>
        <dbReference type="ChEBI" id="CHEBI:15377"/>
        <dbReference type="ChEBI" id="CHEBI:16630"/>
        <dbReference type="ChEBI" id="CHEBI:32364"/>
        <dbReference type="EC" id="4.2.1.10"/>
    </reaction>
</comment>
<evidence type="ECO:0000313" key="6">
    <source>
        <dbReference type="EMBL" id="MDG0846488.1"/>
    </source>
</evidence>
<dbReference type="GO" id="GO:0009073">
    <property type="term" value="P:aromatic amino acid family biosynthetic process"/>
    <property type="evidence" value="ECO:0007669"/>
    <property type="project" value="UniProtKB-KW"/>
</dbReference>
<evidence type="ECO:0000313" key="8">
    <source>
        <dbReference type="Proteomes" id="UP000095464"/>
    </source>
</evidence>
<dbReference type="GO" id="GO:0008652">
    <property type="term" value="P:amino acid biosynthetic process"/>
    <property type="evidence" value="ECO:0007669"/>
    <property type="project" value="UniProtKB-KW"/>
</dbReference>
<evidence type="ECO:0000313" key="7">
    <source>
        <dbReference type="EMBL" id="OEK51042.1"/>
    </source>
</evidence>
<dbReference type="InterPro" id="IPR013785">
    <property type="entry name" value="Aldolase_TIM"/>
</dbReference>
<comment type="caution">
    <text evidence="5">Lacks conserved residue(s) required for the propagation of feature annotation.</text>
</comment>
<keyword evidence="2 5" id="KW-0057">Aromatic amino acid biosynthesis</keyword>
<dbReference type="HAMAP" id="MF_00214">
    <property type="entry name" value="AroD"/>
    <property type="match status" value="1"/>
</dbReference>
<feature type="binding site" evidence="5">
    <location>
        <position position="70"/>
    </location>
    <ligand>
        <name>3-dehydroquinate</name>
        <dbReference type="ChEBI" id="CHEBI:32364"/>
    </ligand>
</feature>
<dbReference type="PANTHER" id="PTHR43699:SF1">
    <property type="entry name" value="3-DEHYDROQUINATE DEHYDRATASE"/>
    <property type="match status" value="1"/>
</dbReference>
<proteinExistence type="inferred from homology"/>
<dbReference type="PANTHER" id="PTHR43699">
    <property type="entry name" value="3-DEHYDROQUINATE DEHYDRATASE"/>
    <property type="match status" value="1"/>
</dbReference>
<feature type="active site" description="Schiff-base intermediate with substrate" evidence="5">
    <location>
        <position position="160"/>
    </location>
</feature>
<reference evidence="8" key="1">
    <citation type="submission" date="2015-11" db="EMBL/GenBank/DDBJ databases">
        <title>Genomic diversity of Staphylococcus saprophyticus strains from urinary tract infections, animal surfaces, and fermented foods.</title>
        <authorList>
            <person name="Wolfe B.E."/>
        </authorList>
    </citation>
    <scope>NUCLEOTIDE SEQUENCE [LARGE SCALE GENOMIC DNA]</scope>
    <source>
        <strain evidence="8">738_7</strain>
    </source>
</reference>
<dbReference type="AlphaFoldDB" id="A0A1E5TFI8"/>
<reference evidence="6" key="3">
    <citation type="submission" date="2022-05" db="EMBL/GenBank/DDBJ databases">
        <title>Comparative genomics of Staphylococcus equorum isolates.</title>
        <authorList>
            <person name="Luelf R.H."/>
        </authorList>
    </citation>
    <scope>NUCLEOTIDE SEQUENCE</scope>
    <source>
        <strain evidence="6">TMW 2.2497</strain>
    </source>
</reference>
<dbReference type="KEGG" id="seqo:SE1039_06630"/>
<dbReference type="Proteomes" id="UP001152422">
    <property type="component" value="Unassembled WGS sequence"/>
</dbReference>
<evidence type="ECO:0000256" key="2">
    <source>
        <dbReference type="ARBA" id="ARBA00023141"/>
    </source>
</evidence>
<dbReference type="GO" id="GO:0003855">
    <property type="term" value="F:3-dehydroquinate dehydratase activity"/>
    <property type="evidence" value="ECO:0007669"/>
    <property type="project" value="UniProtKB-UniRule"/>
</dbReference>
<evidence type="ECO:0000313" key="9">
    <source>
        <dbReference type="Proteomes" id="UP001152422"/>
    </source>
</evidence>
<feature type="active site" description="Proton donor/acceptor" evidence="5">
    <location>
        <position position="133"/>
    </location>
</feature>
<comment type="function">
    <text evidence="5">Involved in the third step of the chorismate pathway, which leads to the biosynthesis of aromatic amino acids. Catalyzes the cis-dehydration of 3-dehydroquinate (DHQ) and introduces the first double bond of the aromatic ring to yield 3-dehydroshikimate.</text>
</comment>
<dbReference type="RefSeq" id="WP_021339859.1">
    <property type="nucleotide sequence ID" value="NZ_CP013114.1"/>
</dbReference>
<dbReference type="NCBIfam" id="TIGR01093">
    <property type="entry name" value="aroD"/>
    <property type="match status" value="1"/>
</dbReference>
<dbReference type="EC" id="4.2.1.10" evidence="5"/>
<comment type="subunit">
    <text evidence="5">Homodimer.</text>
</comment>
<comment type="pathway">
    <text evidence="5">Metabolic intermediate biosynthesis; chorismate biosynthesis; chorismate from D-erythrose 4-phosphate and phosphoenolpyruvate: step 3/7.</text>
</comment>
<dbReference type="FunFam" id="3.20.20.70:FF:000047">
    <property type="entry name" value="3-dehydroquinate dehydratase"/>
    <property type="match status" value="1"/>
</dbReference>
<dbReference type="EMBL" id="JAMBQA010000004">
    <property type="protein sequence ID" value="MDG0846488.1"/>
    <property type="molecule type" value="Genomic_DNA"/>
</dbReference>
<feature type="binding site" evidence="5">
    <location>
        <begin position="35"/>
        <end position="37"/>
    </location>
    <ligand>
        <name>3-dehydroquinate</name>
        <dbReference type="ChEBI" id="CHEBI:32364"/>
    </ligand>
</feature>